<accession>G4RDQ6</accession>
<dbReference type="EMBL" id="CP003075">
    <property type="protein sequence ID" value="AEQ52842.1"/>
    <property type="molecule type" value="Genomic_DNA"/>
</dbReference>
<reference evidence="1 2" key="1">
    <citation type="journal article" date="2012" name="J. Bacteriol.">
        <title>Complete genome sequence of Pelagibacterium halotolerans B2T.</title>
        <authorList>
            <person name="Huo Y.Y."/>
            <person name="Cheng H."/>
            <person name="Han X.F."/>
            <person name="Jiang X.W."/>
            <person name="Sun C."/>
            <person name="Zhang X.Q."/>
            <person name="Zhu X.F."/>
            <person name="Liu Y.F."/>
            <person name="Li P.F."/>
            <person name="Ni P.X."/>
            <person name="Wu M."/>
        </authorList>
    </citation>
    <scope>NUCLEOTIDE SEQUENCE [LARGE SCALE GENOMIC DNA]</scope>
    <source>
        <strain evidence="2">DSM 22347 / JCM 15775 / CGMCC 1.7692 / B2</strain>
    </source>
</reference>
<name>G4RDQ6_PELHB</name>
<proteinExistence type="predicted"/>
<organism evidence="1 2">
    <name type="scientific">Pelagibacterium halotolerans (strain DSM 22347 / JCM 15775 / CGMCC 1.7692 / B2)</name>
    <dbReference type="NCBI Taxonomy" id="1082931"/>
    <lineage>
        <taxon>Bacteria</taxon>
        <taxon>Pseudomonadati</taxon>
        <taxon>Pseudomonadota</taxon>
        <taxon>Alphaproteobacteria</taxon>
        <taxon>Hyphomicrobiales</taxon>
        <taxon>Devosiaceae</taxon>
        <taxon>Pelagibacterium</taxon>
    </lineage>
</organism>
<evidence type="ECO:0000313" key="2">
    <source>
        <dbReference type="Proteomes" id="UP000008850"/>
    </source>
</evidence>
<evidence type="ECO:0000313" key="1">
    <source>
        <dbReference type="EMBL" id="AEQ52842.1"/>
    </source>
</evidence>
<dbReference type="RefSeq" id="WP_014131989.1">
    <property type="nucleotide sequence ID" value="NC_016078.1"/>
</dbReference>
<gene>
    <name evidence="1" type="ordered locus">KKY_2836</name>
</gene>
<dbReference type="AlphaFoldDB" id="G4RDQ6"/>
<protein>
    <submittedName>
        <fullName evidence="1">Uncharacterized protein</fullName>
    </submittedName>
</protein>
<dbReference type="STRING" id="1082931.KKY_2836"/>
<keyword evidence="2" id="KW-1185">Reference proteome</keyword>
<dbReference type="HOGENOM" id="CLU_3064483_0_0_5"/>
<sequence>MTKAVSRTPVPALYALLIMRIGMIGPSGAEFEPLLIGSRSRSEGIAYEAGSGT</sequence>
<dbReference type="KEGG" id="phl:KKY_2836"/>
<dbReference type="Proteomes" id="UP000008850">
    <property type="component" value="Chromosome"/>
</dbReference>